<evidence type="ECO:0008006" key="4">
    <source>
        <dbReference type="Google" id="ProtNLM"/>
    </source>
</evidence>
<feature type="signal peptide" evidence="1">
    <location>
        <begin position="1"/>
        <end position="18"/>
    </location>
</feature>
<proteinExistence type="predicted"/>
<dbReference type="InterPro" id="IPR023393">
    <property type="entry name" value="START-like_dom_sf"/>
</dbReference>
<gene>
    <name evidence="2" type="ORF">D1222_14020</name>
</gene>
<accession>A0A399RDC3</accession>
<evidence type="ECO:0000313" key="3">
    <source>
        <dbReference type="Proteomes" id="UP000265845"/>
    </source>
</evidence>
<reference evidence="2 3" key="1">
    <citation type="submission" date="2018-08" db="EMBL/GenBank/DDBJ databases">
        <title>Henriciella mobilis sp. nov., isolated from seawater.</title>
        <authorList>
            <person name="Cheng H."/>
            <person name="Wu Y.-H."/>
            <person name="Xu X.-W."/>
            <person name="Guo L.-L."/>
        </authorList>
    </citation>
    <scope>NUCLEOTIDE SEQUENCE [LARGE SCALE GENOMIC DNA]</scope>
    <source>
        <strain evidence="2 3">CCUG67844</strain>
    </source>
</reference>
<dbReference type="Gene3D" id="3.30.530.20">
    <property type="match status" value="1"/>
</dbReference>
<evidence type="ECO:0000313" key="2">
    <source>
        <dbReference type="EMBL" id="RIJ27509.1"/>
    </source>
</evidence>
<dbReference type="OrthoDB" id="5735475at2"/>
<dbReference type="Proteomes" id="UP000265845">
    <property type="component" value="Unassembled WGS sequence"/>
</dbReference>
<feature type="chain" id="PRO_5017342134" description="SRPBCC domain-containing protein" evidence="1">
    <location>
        <begin position="19"/>
        <end position="172"/>
    </location>
</feature>
<dbReference type="AlphaFoldDB" id="A0A399RDC3"/>
<name>A0A399RDC3_9PROT</name>
<keyword evidence="3" id="KW-1185">Reference proteome</keyword>
<protein>
    <recommendedName>
        <fullName evidence="4">SRPBCC domain-containing protein</fullName>
    </recommendedName>
</protein>
<dbReference type="EMBL" id="QWGA01000008">
    <property type="protein sequence ID" value="RIJ27509.1"/>
    <property type="molecule type" value="Genomic_DNA"/>
</dbReference>
<keyword evidence="1" id="KW-0732">Signal</keyword>
<evidence type="ECO:0000256" key="1">
    <source>
        <dbReference type="SAM" id="SignalP"/>
    </source>
</evidence>
<dbReference type="SUPFAM" id="SSF55961">
    <property type="entry name" value="Bet v1-like"/>
    <property type="match status" value="1"/>
</dbReference>
<organism evidence="2 3">
    <name type="scientific">Henriciella algicola</name>
    <dbReference type="NCBI Taxonomy" id="1608422"/>
    <lineage>
        <taxon>Bacteria</taxon>
        <taxon>Pseudomonadati</taxon>
        <taxon>Pseudomonadota</taxon>
        <taxon>Alphaproteobacteria</taxon>
        <taxon>Hyphomonadales</taxon>
        <taxon>Hyphomonadaceae</taxon>
        <taxon>Henriciella</taxon>
    </lineage>
</organism>
<dbReference type="RefSeq" id="WP_119454886.1">
    <property type="nucleotide sequence ID" value="NZ_QWGA01000008.1"/>
</dbReference>
<sequence>MRSACLIAAALVGLPASAEVVTATADHYTLRHEAVSELSVEETWERLIQPDTWWHADHTYSGKTEHLWLNPNAGGPWMESWEGNAVEHGRVLSILENKMLRLDAPFGPLQGMGVQVTWTITLEEDPETGGTKIVFDEVANGSSQSGLAQIAPAVDMVKQQAITRLADPSLTG</sequence>
<comment type="caution">
    <text evidence="2">The sequence shown here is derived from an EMBL/GenBank/DDBJ whole genome shotgun (WGS) entry which is preliminary data.</text>
</comment>